<dbReference type="InterPro" id="IPR015422">
    <property type="entry name" value="PyrdxlP-dep_Trfase_small"/>
</dbReference>
<dbReference type="InterPro" id="IPR015421">
    <property type="entry name" value="PyrdxlP-dep_Trfase_major"/>
</dbReference>
<comment type="caution">
    <text evidence="4">The sequence shown here is derived from an EMBL/GenBank/DDBJ whole genome shotgun (WGS) entry which is preliminary data.</text>
</comment>
<name>A0ABV7KVK7_9PROT</name>
<gene>
    <name evidence="4" type="ORF">ACFOGJ_03510</name>
</gene>
<reference evidence="5" key="1">
    <citation type="journal article" date="2019" name="Int. J. Syst. Evol. Microbiol.">
        <title>The Global Catalogue of Microorganisms (GCM) 10K type strain sequencing project: providing services to taxonomists for standard genome sequencing and annotation.</title>
        <authorList>
            <consortium name="The Broad Institute Genomics Platform"/>
            <consortium name="The Broad Institute Genome Sequencing Center for Infectious Disease"/>
            <person name="Wu L."/>
            <person name="Ma J."/>
        </authorList>
    </citation>
    <scope>NUCLEOTIDE SEQUENCE [LARGE SCALE GENOMIC DNA]</scope>
    <source>
        <strain evidence="5">KCTC 42964</strain>
    </source>
</reference>
<evidence type="ECO:0000313" key="5">
    <source>
        <dbReference type="Proteomes" id="UP001595528"/>
    </source>
</evidence>
<dbReference type="Proteomes" id="UP001595528">
    <property type="component" value="Unassembled WGS sequence"/>
</dbReference>
<keyword evidence="5" id="KW-1185">Reference proteome</keyword>
<evidence type="ECO:0000256" key="2">
    <source>
        <dbReference type="ARBA" id="ARBA00022898"/>
    </source>
</evidence>
<proteinExistence type="inferred from homology"/>
<dbReference type="InterPro" id="IPR005814">
    <property type="entry name" value="Aminotrans_3"/>
</dbReference>
<dbReference type="PANTHER" id="PTHR43713">
    <property type="entry name" value="GLUTAMATE-1-SEMIALDEHYDE 2,1-AMINOMUTASE"/>
    <property type="match status" value="1"/>
</dbReference>
<evidence type="ECO:0000256" key="1">
    <source>
        <dbReference type="ARBA" id="ARBA00001933"/>
    </source>
</evidence>
<evidence type="ECO:0000256" key="3">
    <source>
        <dbReference type="RuleBase" id="RU003560"/>
    </source>
</evidence>
<dbReference type="Gene3D" id="3.90.1150.10">
    <property type="entry name" value="Aspartate Aminotransferase, domain 1"/>
    <property type="match status" value="1"/>
</dbReference>
<keyword evidence="4" id="KW-0808">Transferase</keyword>
<dbReference type="SUPFAM" id="SSF53383">
    <property type="entry name" value="PLP-dependent transferases"/>
    <property type="match status" value="1"/>
</dbReference>
<organism evidence="4 5">
    <name type="scientific">Marinibaculum pumilum</name>
    <dbReference type="NCBI Taxonomy" id="1766165"/>
    <lineage>
        <taxon>Bacteria</taxon>
        <taxon>Pseudomonadati</taxon>
        <taxon>Pseudomonadota</taxon>
        <taxon>Alphaproteobacteria</taxon>
        <taxon>Rhodospirillales</taxon>
        <taxon>Rhodospirillaceae</taxon>
        <taxon>Marinibaculum</taxon>
    </lineage>
</organism>
<sequence>MAEARAQHSNLNLDHALAEAESRFIDGNAASLAAFTHACEGMPGGTTRNVLYYPPFPLNIVRGEGARVWDADGHAYTDWLGDMSAGLFGHSNPEIRAAAEEALAAGLTLGGPNRYEAALAEAVCSRFPAIELVRFTNSGSEGSYMAIATARAVTGRPKVMVMESAYHGGHFTFGRPAAPGGDGGSPLNVPFEFVLGQLNDWPATEAVLAAHGDSLAAVVVEPVMGAGGCLPADPDFLQALRDWTTAHGSLLVFDEVMTSRLAPGGMQGKLGIHPDLTVLGKWIGGGFSFGGFGGRADIMARFDPRRPDALSASGTFNNNVMTMAAGLAGLTRVYTPDRAIEVNARGDRLRDALNAEAAAAEVPFRFTGAGSLIGIHPVAGEVRSPRDTYGRSDQALALYHLAMLEAGHYLARRGYMALNIELTDEDCAALTAATRAFLDRFAPALREAVGS</sequence>
<dbReference type="Pfam" id="PF00202">
    <property type="entry name" value="Aminotran_3"/>
    <property type="match status" value="1"/>
</dbReference>
<comment type="similarity">
    <text evidence="3">Belongs to the class-III pyridoxal-phosphate-dependent aminotransferase family.</text>
</comment>
<dbReference type="InterPro" id="IPR015424">
    <property type="entry name" value="PyrdxlP-dep_Trfase"/>
</dbReference>
<accession>A0ABV7KVK7</accession>
<evidence type="ECO:0000313" key="4">
    <source>
        <dbReference type="EMBL" id="MFC3226280.1"/>
    </source>
</evidence>
<protein>
    <submittedName>
        <fullName evidence="4">Aspartate aminotransferase family protein</fullName>
    </submittedName>
</protein>
<dbReference type="Gene3D" id="3.40.640.10">
    <property type="entry name" value="Type I PLP-dependent aspartate aminotransferase-like (Major domain)"/>
    <property type="match status" value="1"/>
</dbReference>
<keyword evidence="2 3" id="KW-0663">Pyridoxal phosphate</keyword>
<dbReference type="GO" id="GO:0008483">
    <property type="term" value="F:transaminase activity"/>
    <property type="evidence" value="ECO:0007669"/>
    <property type="project" value="UniProtKB-KW"/>
</dbReference>
<comment type="cofactor">
    <cofactor evidence="1">
        <name>pyridoxal 5'-phosphate</name>
        <dbReference type="ChEBI" id="CHEBI:597326"/>
    </cofactor>
</comment>
<dbReference type="RefSeq" id="WP_379898177.1">
    <property type="nucleotide sequence ID" value="NZ_JBHRTR010000009.1"/>
</dbReference>
<dbReference type="PANTHER" id="PTHR43713:SF3">
    <property type="entry name" value="GLUTAMATE-1-SEMIALDEHYDE 2,1-AMINOMUTASE 1, CHLOROPLASTIC-RELATED"/>
    <property type="match status" value="1"/>
</dbReference>
<dbReference type="EMBL" id="JBHRTR010000009">
    <property type="protein sequence ID" value="MFC3226280.1"/>
    <property type="molecule type" value="Genomic_DNA"/>
</dbReference>
<keyword evidence="4" id="KW-0032">Aminotransferase</keyword>